<dbReference type="Proteomes" id="UP000600139">
    <property type="component" value="Unassembled WGS sequence"/>
</dbReference>
<proteinExistence type="predicted"/>
<accession>A0A934R6U6</accession>
<comment type="caution">
    <text evidence="2">The sequence shown here is derived from an EMBL/GenBank/DDBJ whole genome shotgun (WGS) entry which is preliminary data.</text>
</comment>
<protein>
    <submittedName>
        <fullName evidence="2">Uncharacterized protein</fullName>
    </submittedName>
</protein>
<keyword evidence="3" id="KW-1185">Reference proteome</keyword>
<feature type="chain" id="PRO_5036910274" evidence="1">
    <location>
        <begin position="20"/>
        <end position="156"/>
    </location>
</feature>
<dbReference type="RefSeq" id="WP_200351240.1">
    <property type="nucleotide sequence ID" value="NZ_BAABHZ010000006.1"/>
</dbReference>
<dbReference type="AlphaFoldDB" id="A0A934R6U6"/>
<feature type="signal peptide" evidence="1">
    <location>
        <begin position="1"/>
        <end position="19"/>
    </location>
</feature>
<sequence length="156" mass="17153">MKILVVAVLCSILGGCAPALVVNQEKFEAAPSSIDSRLDSASIEDYIIALPLHHEGGVEQFEEQVRLARVEKAENLGKGPDYLFVGGDGVSPARGFGLDRRKRLLTIRSYEWEPGFPDTMETMRRVPGGWMRGPSIVVKTAEQKAAEEAKQRTKRG</sequence>
<reference evidence="2" key="1">
    <citation type="submission" date="2021-01" db="EMBL/GenBank/DDBJ databases">
        <title>Modified the classification status of verrucomicrobia.</title>
        <authorList>
            <person name="Feng X."/>
        </authorList>
    </citation>
    <scope>NUCLEOTIDE SEQUENCE</scope>
    <source>
        <strain evidence="2">JCM 18052</strain>
    </source>
</reference>
<keyword evidence="1" id="KW-0732">Signal</keyword>
<evidence type="ECO:0000313" key="2">
    <source>
        <dbReference type="EMBL" id="MBK1816295.1"/>
    </source>
</evidence>
<evidence type="ECO:0000256" key="1">
    <source>
        <dbReference type="SAM" id="SignalP"/>
    </source>
</evidence>
<dbReference type="EMBL" id="JAENIK010000011">
    <property type="protein sequence ID" value="MBK1816295.1"/>
    <property type="molecule type" value="Genomic_DNA"/>
</dbReference>
<name>A0A934R6U6_9BACT</name>
<dbReference type="PROSITE" id="PS51257">
    <property type="entry name" value="PROKAR_LIPOPROTEIN"/>
    <property type="match status" value="1"/>
</dbReference>
<gene>
    <name evidence="2" type="ORF">JIN84_11780</name>
</gene>
<organism evidence="2 3">
    <name type="scientific">Luteolibacter yonseiensis</name>
    <dbReference type="NCBI Taxonomy" id="1144680"/>
    <lineage>
        <taxon>Bacteria</taxon>
        <taxon>Pseudomonadati</taxon>
        <taxon>Verrucomicrobiota</taxon>
        <taxon>Verrucomicrobiia</taxon>
        <taxon>Verrucomicrobiales</taxon>
        <taxon>Verrucomicrobiaceae</taxon>
        <taxon>Luteolibacter</taxon>
    </lineage>
</organism>
<evidence type="ECO:0000313" key="3">
    <source>
        <dbReference type="Proteomes" id="UP000600139"/>
    </source>
</evidence>